<sequence>MAMRELATRHQVTHLGMPDFGSVTGRASAGEVSCRPA</sequence>
<keyword evidence="3" id="KW-1185">Reference proteome</keyword>
<name>A0ABR6BA90_9PSEU</name>
<comment type="caution">
    <text evidence="2">The sequence shown here is derived from an EMBL/GenBank/DDBJ whole genome shotgun (WGS) entry which is preliminary data.</text>
</comment>
<accession>A0ABR6BA90</accession>
<proteinExistence type="predicted"/>
<reference evidence="2 3" key="1">
    <citation type="submission" date="2020-08" db="EMBL/GenBank/DDBJ databases">
        <title>Genomic Encyclopedia of Archaeal and Bacterial Type Strains, Phase II (KMG-II): from individual species to whole genera.</title>
        <authorList>
            <person name="Goeker M."/>
        </authorList>
    </citation>
    <scope>NUCLEOTIDE SEQUENCE [LARGE SCALE GENOMIC DNA]</scope>
    <source>
        <strain evidence="2 3">DSM 43850</strain>
    </source>
</reference>
<evidence type="ECO:0000256" key="1">
    <source>
        <dbReference type="SAM" id="MobiDB-lite"/>
    </source>
</evidence>
<dbReference type="EMBL" id="JACJID010000001">
    <property type="protein sequence ID" value="MBA8923757.1"/>
    <property type="molecule type" value="Genomic_DNA"/>
</dbReference>
<dbReference type="Proteomes" id="UP000517916">
    <property type="component" value="Unassembled WGS sequence"/>
</dbReference>
<evidence type="ECO:0000313" key="3">
    <source>
        <dbReference type="Proteomes" id="UP000517916"/>
    </source>
</evidence>
<evidence type="ECO:0000313" key="2">
    <source>
        <dbReference type="EMBL" id="MBA8923757.1"/>
    </source>
</evidence>
<protein>
    <submittedName>
        <fullName evidence="2">Uncharacterized protein</fullName>
    </submittedName>
</protein>
<feature type="region of interest" description="Disordered" evidence="1">
    <location>
        <begin position="16"/>
        <end position="37"/>
    </location>
</feature>
<gene>
    <name evidence="2" type="ORF">BC739_000954</name>
</gene>
<organism evidence="2 3">
    <name type="scientific">Kutzneria viridogrisea</name>
    <dbReference type="NCBI Taxonomy" id="47990"/>
    <lineage>
        <taxon>Bacteria</taxon>
        <taxon>Bacillati</taxon>
        <taxon>Actinomycetota</taxon>
        <taxon>Actinomycetes</taxon>
        <taxon>Pseudonocardiales</taxon>
        <taxon>Pseudonocardiaceae</taxon>
        <taxon>Kutzneria</taxon>
    </lineage>
</organism>